<comment type="similarity">
    <text evidence="2">Belongs to the HMBS family.</text>
</comment>
<dbReference type="AlphaFoldDB" id="G0QW27"/>
<feature type="domain" description="Rab-GAP TBC" evidence="6">
    <location>
        <begin position="1"/>
        <end position="172"/>
    </location>
</feature>
<dbReference type="SUPFAM" id="SSF54782">
    <property type="entry name" value="Porphobilinogen deaminase (hydroxymethylbilane synthase), C-terminal domain"/>
    <property type="match status" value="1"/>
</dbReference>
<dbReference type="InterPro" id="IPR022417">
    <property type="entry name" value="Porphobilin_deaminase_N"/>
</dbReference>
<keyword evidence="4 7" id="KW-0808">Transferase</keyword>
<dbReference type="PROSITE" id="PS50086">
    <property type="entry name" value="TBC_RABGAP"/>
    <property type="match status" value="1"/>
</dbReference>
<evidence type="ECO:0000256" key="5">
    <source>
        <dbReference type="ARBA" id="ARBA00023244"/>
    </source>
</evidence>
<dbReference type="InterPro" id="IPR036803">
    <property type="entry name" value="Porphobilinogen_deaminase_C_sf"/>
</dbReference>
<dbReference type="Gene3D" id="3.40.190.10">
    <property type="entry name" value="Periplasmic binding protein-like II"/>
    <property type="match status" value="2"/>
</dbReference>
<dbReference type="SUPFAM" id="SSF53850">
    <property type="entry name" value="Periplasmic binding protein-like II"/>
    <property type="match status" value="1"/>
</dbReference>
<evidence type="ECO:0000256" key="1">
    <source>
        <dbReference type="ARBA" id="ARBA00001916"/>
    </source>
</evidence>
<dbReference type="InterPro" id="IPR000195">
    <property type="entry name" value="Rab-GAP-TBC_dom"/>
</dbReference>
<gene>
    <name evidence="7" type="ORF">IMG5_128820</name>
</gene>
<evidence type="ECO:0000256" key="2">
    <source>
        <dbReference type="ARBA" id="ARBA00005638"/>
    </source>
</evidence>
<proteinExistence type="inferred from homology"/>
<dbReference type="GeneID" id="14906696"/>
<dbReference type="PANTHER" id="PTHR11557">
    <property type="entry name" value="PORPHOBILINOGEN DEAMINASE"/>
    <property type="match status" value="1"/>
</dbReference>
<comment type="cofactor">
    <cofactor evidence="1">
        <name>dipyrromethane</name>
        <dbReference type="ChEBI" id="CHEBI:60342"/>
    </cofactor>
</comment>
<reference evidence="7 8" key="1">
    <citation type="submission" date="2011-07" db="EMBL/GenBank/DDBJ databases">
        <authorList>
            <person name="Coyne R."/>
            <person name="Brami D."/>
            <person name="Johnson J."/>
            <person name="Hostetler J."/>
            <person name="Hannick L."/>
            <person name="Clark T."/>
            <person name="Cassidy-Hanley D."/>
            <person name="Inman J."/>
        </authorList>
    </citation>
    <scope>NUCLEOTIDE SEQUENCE [LARGE SCALE GENOMIC DNA]</scope>
    <source>
        <strain evidence="7 8">G5</strain>
    </source>
</reference>
<dbReference type="GO" id="GO:0004418">
    <property type="term" value="F:hydroxymethylbilane synthase activity"/>
    <property type="evidence" value="ECO:0007669"/>
    <property type="project" value="UniProtKB-EC"/>
</dbReference>
<dbReference type="GO" id="GO:0005737">
    <property type="term" value="C:cytoplasm"/>
    <property type="evidence" value="ECO:0007669"/>
    <property type="project" value="TreeGrafter"/>
</dbReference>
<dbReference type="Gene3D" id="1.10.8.270">
    <property type="entry name" value="putative rabgap domain of human tbc1 domain family member 14 like domains"/>
    <property type="match status" value="1"/>
</dbReference>
<dbReference type="InterPro" id="IPR035969">
    <property type="entry name" value="Rab-GAP_TBC_sf"/>
</dbReference>
<keyword evidence="5" id="KW-0627">Porphyrin biosynthesis</keyword>
<dbReference type="Pfam" id="PF03900">
    <property type="entry name" value="Porphobil_deamC"/>
    <property type="match status" value="1"/>
</dbReference>
<dbReference type="Proteomes" id="UP000008983">
    <property type="component" value="Unassembled WGS sequence"/>
</dbReference>
<organism evidence="7 8">
    <name type="scientific">Ichthyophthirius multifiliis</name>
    <name type="common">White spot disease agent</name>
    <name type="synonym">Ich</name>
    <dbReference type="NCBI Taxonomy" id="5932"/>
    <lineage>
        <taxon>Eukaryota</taxon>
        <taxon>Sar</taxon>
        <taxon>Alveolata</taxon>
        <taxon>Ciliophora</taxon>
        <taxon>Intramacronucleata</taxon>
        <taxon>Oligohymenophorea</taxon>
        <taxon>Hymenostomatida</taxon>
        <taxon>Ophryoglenina</taxon>
        <taxon>Ichthyophthirius</taxon>
    </lineage>
</organism>
<dbReference type="InterPro" id="IPR022418">
    <property type="entry name" value="Porphobilinogen_deaminase_C"/>
</dbReference>
<dbReference type="EC" id="2.5.1.61" evidence="3"/>
<evidence type="ECO:0000313" key="8">
    <source>
        <dbReference type="Proteomes" id="UP000008983"/>
    </source>
</evidence>
<dbReference type="GO" id="GO:0006783">
    <property type="term" value="P:heme biosynthetic process"/>
    <property type="evidence" value="ECO:0007669"/>
    <property type="project" value="TreeGrafter"/>
</dbReference>
<dbReference type="PANTHER" id="PTHR11557:SF0">
    <property type="entry name" value="PORPHOBILINOGEN DEAMINASE"/>
    <property type="match status" value="1"/>
</dbReference>
<dbReference type="OMA" id="INQKEPR"/>
<dbReference type="NCBIfam" id="TIGR00212">
    <property type="entry name" value="hemC"/>
    <property type="match status" value="1"/>
</dbReference>
<sequence length="413" mass="48482">MEKMKGITFDIRRKLWPIFCQQQDIYSKSFNILRAYAQYDKEVGYIQGMSFIVKAILMHLHPENDKEFPDIYFLDSTYERIAFWIFYYIMYEKQWRVLFLDGQPGLYEILNKFKKKMEQNLSKIHEHIIGFEVLDMLLTIKELNLKKENFQLVQVSNAEGDYNLKDPLYQIGGVGLFTKQVENELINNNADIAVHSLKDLPTIIDEKLYIGAVPHLKKRSDIVIISEKNSEKTLQTLPEGSIIGTSSLRRVNSLKYRFPHLKFENIRGNLNTRLNKLKTGQYNAIILAYAGVERLGWTDKITQVLDEKEYFYAPGQAALGIQCRKDDILSIKMLQYINNREAQIRVEAERQFLNSLEGGCKLPIAVYSELNGEKLLLKGQVWDNNATYTIKDGFFYLNLFYFVFFKRNRRKYQ</sequence>
<evidence type="ECO:0000256" key="3">
    <source>
        <dbReference type="ARBA" id="ARBA00012655"/>
    </source>
</evidence>
<name>G0QW27_ICHMU</name>
<accession>G0QW27</accession>
<dbReference type="OrthoDB" id="564646at2759"/>
<dbReference type="EMBL" id="GL983977">
    <property type="protein sequence ID" value="EGR30579.1"/>
    <property type="molecule type" value="Genomic_DNA"/>
</dbReference>
<evidence type="ECO:0000256" key="4">
    <source>
        <dbReference type="ARBA" id="ARBA00022679"/>
    </source>
</evidence>
<dbReference type="eggNOG" id="KOG1102">
    <property type="taxonomic scope" value="Eukaryota"/>
</dbReference>
<dbReference type="PRINTS" id="PR00151">
    <property type="entry name" value="PORPHBDMNASE"/>
</dbReference>
<evidence type="ECO:0000259" key="6">
    <source>
        <dbReference type="PROSITE" id="PS50086"/>
    </source>
</evidence>
<evidence type="ECO:0000313" key="7">
    <source>
        <dbReference type="EMBL" id="EGR30579.1"/>
    </source>
</evidence>
<dbReference type="eggNOG" id="KOG2892">
    <property type="taxonomic scope" value="Eukaryota"/>
</dbReference>
<dbReference type="InterPro" id="IPR000860">
    <property type="entry name" value="HemC"/>
</dbReference>
<dbReference type="InParanoid" id="G0QW27"/>
<dbReference type="Pfam" id="PF01379">
    <property type="entry name" value="Porphobil_deam"/>
    <property type="match status" value="1"/>
</dbReference>
<protein>
    <recommendedName>
        <fullName evidence="3">hydroxymethylbilane synthase</fullName>
        <ecNumber evidence="3">2.5.1.61</ecNumber>
    </recommendedName>
</protein>
<keyword evidence="8" id="KW-1185">Reference proteome</keyword>
<dbReference type="STRING" id="857967.G0QW27"/>
<dbReference type="Pfam" id="PF00566">
    <property type="entry name" value="RabGAP-TBC"/>
    <property type="match status" value="1"/>
</dbReference>
<dbReference type="FunFam" id="3.40.190.10:FF:000005">
    <property type="entry name" value="Porphobilinogen deaminase"/>
    <property type="match status" value="1"/>
</dbReference>
<dbReference type="RefSeq" id="XP_004032166.1">
    <property type="nucleotide sequence ID" value="XM_004032118.1"/>
</dbReference>
<dbReference type="SUPFAM" id="SSF47923">
    <property type="entry name" value="Ypt/Rab-GAP domain of gyp1p"/>
    <property type="match status" value="1"/>
</dbReference>
<dbReference type="Gene3D" id="3.30.160.40">
    <property type="entry name" value="Porphobilinogen deaminase, C-terminal domain"/>
    <property type="match status" value="1"/>
</dbReference>